<keyword evidence="2" id="KW-1185">Reference proteome</keyword>
<gene>
    <name evidence="1" type="ORF">AMECASPLE_030913</name>
</gene>
<dbReference type="EMBL" id="JAHRIP010050785">
    <property type="protein sequence ID" value="MEQ2300939.1"/>
    <property type="molecule type" value="Genomic_DNA"/>
</dbReference>
<proteinExistence type="predicted"/>
<protein>
    <submittedName>
        <fullName evidence="1">Uncharacterized protein</fullName>
    </submittedName>
</protein>
<dbReference type="Proteomes" id="UP001469553">
    <property type="component" value="Unassembled WGS sequence"/>
</dbReference>
<accession>A0ABV0Z423</accession>
<evidence type="ECO:0000313" key="2">
    <source>
        <dbReference type="Proteomes" id="UP001469553"/>
    </source>
</evidence>
<sequence length="119" mass="14014">MGWPRVSRLGFPWWDPWASSQREREHLGLPSEELEEVSGERDVWASLQSLLPLEPGTVLCSNRRPPQLSNTDTPLHPFSQQRPENYNYRLTVWDHRFLLWSVCSDENLEKVLLLHFSCQ</sequence>
<evidence type="ECO:0000313" key="1">
    <source>
        <dbReference type="EMBL" id="MEQ2300939.1"/>
    </source>
</evidence>
<name>A0ABV0Z423_9TELE</name>
<reference evidence="1 2" key="1">
    <citation type="submission" date="2021-06" db="EMBL/GenBank/DDBJ databases">
        <authorList>
            <person name="Palmer J.M."/>
        </authorList>
    </citation>
    <scope>NUCLEOTIDE SEQUENCE [LARGE SCALE GENOMIC DNA]</scope>
    <source>
        <strain evidence="1 2">AS_MEX2019</strain>
        <tissue evidence="1">Muscle</tissue>
    </source>
</reference>
<comment type="caution">
    <text evidence="1">The sequence shown here is derived from an EMBL/GenBank/DDBJ whole genome shotgun (WGS) entry which is preliminary data.</text>
</comment>
<feature type="non-terminal residue" evidence="1">
    <location>
        <position position="119"/>
    </location>
</feature>
<organism evidence="1 2">
    <name type="scientific">Ameca splendens</name>
    <dbReference type="NCBI Taxonomy" id="208324"/>
    <lineage>
        <taxon>Eukaryota</taxon>
        <taxon>Metazoa</taxon>
        <taxon>Chordata</taxon>
        <taxon>Craniata</taxon>
        <taxon>Vertebrata</taxon>
        <taxon>Euteleostomi</taxon>
        <taxon>Actinopterygii</taxon>
        <taxon>Neopterygii</taxon>
        <taxon>Teleostei</taxon>
        <taxon>Neoteleostei</taxon>
        <taxon>Acanthomorphata</taxon>
        <taxon>Ovalentaria</taxon>
        <taxon>Atherinomorphae</taxon>
        <taxon>Cyprinodontiformes</taxon>
        <taxon>Goodeidae</taxon>
        <taxon>Ameca</taxon>
    </lineage>
</organism>